<protein>
    <submittedName>
        <fullName evidence="1">Pilus assembly protein, PilO</fullName>
    </submittedName>
</protein>
<reference evidence="1 2" key="1">
    <citation type="submission" date="2016-06" db="EMBL/GenBank/DDBJ databases">
        <title>Genome sequence of halotolerant plant growth promoting strain of Halomonas elongata HEK1 isolated from salterns of Rann of Kutch, Gujarat, India.</title>
        <authorList>
            <person name="Gaba S."/>
            <person name="Singh R.N."/>
            <person name="Abrol S."/>
            <person name="Kaushik R."/>
            <person name="Saxena A.K."/>
        </authorList>
    </citation>
    <scope>NUCLEOTIDE SEQUENCE [LARGE SCALE GENOMIC DNA]</scope>
    <source>
        <strain evidence="1 2">HEK1</strain>
    </source>
</reference>
<dbReference type="InterPro" id="IPR007445">
    <property type="entry name" value="PilO"/>
</dbReference>
<dbReference type="PANTHER" id="PTHR39555">
    <property type="entry name" value="FIMBRIAL ASSEMBLY PROTEIN PILO-LIKE PROTEIN-RELATED"/>
    <property type="match status" value="1"/>
</dbReference>
<evidence type="ECO:0000313" key="1">
    <source>
        <dbReference type="EMBL" id="OBX34507.1"/>
    </source>
</evidence>
<dbReference type="PATRIC" id="fig|2746.7.peg.3667"/>
<dbReference type="Pfam" id="PF04350">
    <property type="entry name" value="PilO"/>
    <property type="match status" value="1"/>
</dbReference>
<dbReference type="PANTHER" id="PTHR39555:SF1">
    <property type="entry name" value="TYPE IV PILUS INNER MEMBRANE COMPONENT PILO"/>
    <property type="match status" value="1"/>
</dbReference>
<accession>A0A1B8NWY7</accession>
<sequence length="205" mass="22469">MSRMSAWQHLRQLEWRELDVRDADRWPLGLQGLCCALLAVVVCAASYVILALPTLKALDEAKREEAGLLEAYRHDAARAAHLPDLREQVAALEQRLLELEFAFPEMAGRASLIDDIGAAALERQLTIETLRLGSAVETGLVVVHPVSVRVTGSFNRLGGFVADVANLPRLVTLHDVRLAVEEGRLHLSVQARAYSVESSSAKEDG</sequence>
<proteinExistence type="predicted"/>
<organism evidence="1 2">
    <name type="scientific">Halomonas elongata</name>
    <dbReference type="NCBI Taxonomy" id="2746"/>
    <lineage>
        <taxon>Bacteria</taxon>
        <taxon>Pseudomonadati</taxon>
        <taxon>Pseudomonadota</taxon>
        <taxon>Gammaproteobacteria</taxon>
        <taxon>Oceanospirillales</taxon>
        <taxon>Halomonadaceae</taxon>
        <taxon>Halomonas</taxon>
    </lineage>
</organism>
<dbReference type="EMBL" id="MAJD01000002">
    <property type="protein sequence ID" value="OBX34507.1"/>
    <property type="molecule type" value="Genomic_DNA"/>
</dbReference>
<name>A0A1B8NWY7_HALEL</name>
<dbReference type="RefSeq" id="WP_065241557.1">
    <property type="nucleotide sequence ID" value="NZ_CP142770.1"/>
</dbReference>
<dbReference type="Proteomes" id="UP000092504">
    <property type="component" value="Unassembled WGS sequence"/>
</dbReference>
<comment type="caution">
    <text evidence="1">The sequence shown here is derived from an EMBL/GenBank/DDBJ whole genome shotgun (WGS) entry which is preliminary data.</text>
</comment>
<dbReference type="GO" id="GO:0043683">
    <property type="term" value="P:type IV pilus assembly"/>
    <property type="evidence" value="ECO:0007669"/>
    <property type="project" value="InterPro"/>
</dbReference>
<dbReference type="GO" id="GO:0043107">
    <property type="term" value="P:type IV pilus-dependent motility"/>
    <property type="evidence" value="ECO:0007669"/>
    <property type="project" value="InterPro"/>
</dbReference>
<evidence type="ECO:0000313" key="2">
    <source>
        <dbReference type="Proteomes" id="UP000092504"/>
    </source>
</evidence>
<dbReference type="Gene3D" id="3.30.70.60">
    <property type="match status" value="1"/>
</dbReference>
<gene>
    <name evidence="1" type="ORF">A8U91_03563</name>
</gene>
<dbReference type="InterPro" id="IPR014717">
    <property type="entry name" value="Transl_elong_EF1B/ribsomal_bS6"/>
</dbReference>
<dbReference type="AlphaFoldDB" id="A0A1B8NWY7"/>